<dbReference type="PRINTS" id="PR00368">
    <property type="entry name" value="FADPNR"/>
</dbReference>
<evidence type="ECO:0000256" key="5">
    <source>
        <dbReference type="ARBA" id="ARBA00023002"/>
    </source>
</evidence>
<name>A0A1I1EYV8_BREAD</name>
<evidence type="ECO:0000256" key="3">
    <source>
        <dbReference type="ARBA" id="ARBA00022630"/>
    </source>
</evidence>
<feature type="domain" description="Pyridine nucleotide-disulphide oxidoreductase dimerisation" evidence="7">
    <location>
        <begin position="332"/>
        <end position="433"/>
    </location>
</feature>
<dbReference type="OrthoDB" id="9802028at2"/>
<organism evidence="9 10">
    <name type="scientific">Brevinema andersonii</name>
    <dbReference type="NCBI Taxonomy" id="34097"/>
    <lineage>
        <taxon>Bacteria</taxon>
        <taxon>Pseudomonadati</taxon>
        <taxon>Spirochaetota</taxon>
        <taxon>Spirochaetia</taxon>
        <taxon>Brevinematales</taxon>
        <taxon>Brevinemataceae</taxon>
        <taxon>Brevinema</taxon>
    </lineage>
</organism>
<protein>
    <submittedName>
        <fullName evidence="9">NADPH-dependent 2,4-dienoyl-CoA reductase, sulfur reductase</fullName>
    </submittedName>
</protein>
<evidence type="ECO:0000256" key="4">
    <source>
        <dbReference type="ARBA" id="ARBA00022827"/>
    </source>
</evidence>
<accession>A0A1I1EYV8</accession>
<keyword evidence="6" id="KW-0676">Redox-active center</keyword>
<dbReference type="RefSeq" id="WP_092319871.1">
    <property type="nucleotide sequence ID" value="NZ_FOKY01000021.1"/>
</dbReference>
<dbReference type="InterPro" id="IPR050260">
    <property type="entry name" value="FAD-bd_OxRdtase"/>
</dbReference>
<dbReference type="Proteomes" id="UP000240042">
    <property type="component" value="Unassembled WGS sequence"/>
</dbReference>
<keyword evidence="5" id="KW-0560">Oxidoreductase</keyword>
<evidence type="ECO:0000313" key="10">
    <source>
        <dbReference type="Proteomes" id="UP000240042"/>
    </source>
</evidence>
<keyword evidence="4" id="KW-0274">FAD</keyword>
<dbReference type="InterPro" id="IPR004099">
    <property type="entry name" value="Pyr_nucl-diS_OxRdtase_dimer"/>
</dbReference>
<dbReference type="Pfam" id="PF07992">
    <property type="entry name" value="Pyr_redox_2"/>
    <property type="match status" value="1"/>
</dbReference>
<dbReference type="InterPro" id="IPR023753">
    <property type="entry name" value="FAD/NAD-binding_dom"/>
</dbReference>
<evidence type="ECO:0000256" key="6">
    <source>
        <dbReference type="ARBA" id="ARBA00023284"/>
    </source>
</evidence>
<comment type="similarity">
    <text evidence="2">Belongs to the class-III pyridine nucleotide-disulfide oxidoreductase family.</text>
</comment>
<dbReference type="SUPFAM" id="SSF51905">
    <property type="entry name" value="FAD/NAD(P)-binding domain"/>
    <property type="match status" value="1"/>
</dbReference>
<dbReference type="SUPFAM" id="SSF55424">
    <property type="entry name" value="FAD/NAD-linked reductases, dimerisation (C-terminal) domain"/>
    <property type="match status" value="1"/>
</dbReference>
<dbReference type="PANTHER" id="PTHR43429:SF1">
    <property type="entry name" value="NAD(P)H SULFUR OXIDOREDUCTASE (COA-DEPENDENT)"/>
    <property type="match status" value="1"/>
</dbReference>
<dbReference type="Pfam" id="PF02852">
    <property type="entry name" value="Pyr_redox_dim"/>
    <property type="match status" value="1"/>
</dbReference>
<dbReference type="Gene3D" id="3.50.50.60">
    <property type="entry name" value="FAD/NAD(P)-binding domain"/>
    <property type="match status" value="2"/>
</dbReference>
<keyword evidence="3" id="KW-0285">Flavoprotein</keyword>
<dbReference type="InterPro" id="IPR016156">
    <property type="entry name" value="FAD/NAD-linked_Rdtase_dimer_sf"/>
</dbReference>
<evidence type="ECO:0000256" key="1">
    <source>
        <dbReference type="ARBA" id="ARBA00001974"/>
    </source>
</evidence>
<dbReference type="PANTHER" id="PTHR43429">
    <property type="entry name" value="PYRIDINE NUCLEOTIDE-DISULFIDE OXIDOREDUCTASE DOMAIN-CONTAINING"/>
    <property type="match status" value="1"/>
</dbReference>
<evidence type="ECO:0000313" key="9">
    <source>
        <dbReference type="EMBL" id="SFB91852.1"/>
    </source>
</evidence>
<comment type="cofactor">
    <cofactor evidence="1">
        <name>FAD</name>
        <dbReference type="ChEBI" id="CHEBI:57692"/>
    </cofactor>
</comment>
<evidence type="ECO:0000256" key="2">
    <source>
        <dbReference type="ARBA" id="ARBA00009130"/>
    </source>
</evidence>
<reference evidence="10" key="1">
    <citation type="submission" date="2016-10" db="EMBL/GenBank/DDBJ databases">
        <authorList>
            <person name="Varghese N."/>
            <person name="Submissions S."/>
        </authorList>
    </citation>
    <scope>NUCLEOTIDE SEQUENCE [LARGE SCALE GENOMIC DNA]</scope>
    <source>
        <strain evidence="10">ATCC 43811</strain>
    </source>
</reference>
<feature type="domain" description="FAD/NAD(P)-binding" evidence="8">
    <location>
        <begin position="1"/>
        <end position="307"/>
    </location>
</feature>
<evidence type="ECO:0000259" key="7">
    <source>
        <dbReference type="Pfam" id="PF02852"/>
    </source>
</evidence>
<dbReference type="GO" id="GO:0016491">
    <property type="term" value="F:oxidoreductase activity"/>
    <property type="evidence" value="ECO:0007669"/>
    <property type="project" value="UniProtKB-KW"/>
</dbReference>
<keyword evidence="10" id="KW-1185">Reference proteome</keyword>
<dbReference type="STRING" id="34097.SAMN02745150_01310"/>
<dbReference type="InterPro" id="IPR036188">
    <property type="entry name" value="FAD/NAD-bd_sf"/>
</dbReference>
<dbReference type="PRINTS" id="PR00411">
    <property type="entry name" value="PNDRDTASEI"/>
</dbReference>
<gene>
    <name evidence="9" type="ORF">SAMN02745150_01310</name>
</gene>
<sequence>MKIIVIGNNHAGTAFVNNVYAYNKDIEVVTYEKSDNISFLACGIALWVGKTIKDPKGLFYATAEELQKKGIKVNMHHEVLSVDFDKKTLQVKNLKSGEVFEDKYDKLVLATGSWPNIPSFPGVDLEGVFLSKTYDHAKYIIEYAAKPEIKHVTVVGAGYIGVELVEAFQELGKEVRVIEGADCVLGNYFDPEFTEIVEKTLKDHGVAVHTKEKVLEIKGTGQKVSEIITDKGVYKTDMIVLSTGFHPNTTLYQNKLKTIENGALIVNQYLQTSNPDVYACGDCAAVLSNVVQGSDYIALATNAVRMGILCAANIVEHKVPFSGVQGSNAIKIYNLNMASTGFSELTAQKRGYQVLSNFIEDAARPEFMPTYVPVRVKVVYDALTRRLLGAQIQSTENHTEVIHTFSLAIEQKMTVDHLALTDFFFLPHYNKPISWLTAVCLTAK</sequence>
<evidence type="ECO:0000259" key="8">
    <source>
        <dbReference type="Pfam" id="PF07992"/>
    </source>
</evidence>
<proteinExistence type="inferred from homology"/>
<dbReference type="EMBL" id="FOKY01000021">
    <property type="protein sequence ID" value="SFB91852.1"/>
    <property type="molecule type" value="Genomic_DNA"/>
</dbReference>
<dbReference type="AlphaFoldDB" id="A0A1I1EYV8"/>